<name>A0A024TNA5_9STRA</name>
<accession>A0A024TNA5</accession>
<dbReference type="SUPFAM" id="SSF57903">
    <property type="entry name" value="FYVE/PHD zinc finger"/>
    <property type="match status" value="1"/>
</dbReference>
<dbReference type="CDD" id="cd00065">
    <property type="entry name" value="FYVE_like_SF"/>
    <property type="match status" value="1"/>
</dbReference>
<dbReference type="InterPro" id="IPR011011">
    <property type="entry name" value="Znf_FYVE_PHD"/>
</dbReference>
<dbReference type="Gene3D" id="3.30.40.10">
    <property type="entry name" value="Zinc/RING finger domain, C3HC4 (zinc finger)"/>
    <property type="match status" value="1"/>
</dbReference>
<sequence>MAVAQLDFGADRRQPLWNPSHGEDQLATYDRRLGAMDYSFCVAPSTPDEILFADKVARTHCMCCTRRFHILRKKALCFKCNESVCLDCIAVWQPKDQLRTEVLCKRCIHKHTAATQAPPRSKSTTTPPTLPDTALRWSNGSSASSGYVDDHDIVRRHASSEEDAAKVAPLSVEEGSTNVGGRCGLILSPRQLRAVESKRTEDTRPCSVKLPRSHRVHTA</sequence>
<dbReference type="GeneID" id="20088441"/>
<dbReference type="RefSeq" id="XP_008876289.1">
    <property type="nucleotide sequence ID" value="XM_008878067.1"/>
</dbReference>
<evidence type="ECO:0000313" key="2">
    <source>
        <dbReference type="EMBL" id="ETV95116.1"/>
    </source>
</evidence>
<protein>
    <recommendedName>
        <fullName evidence="3">FYVE-type domain-containing protein</fullName>
    </recommendedName>
</protein>
<dbReference type="VEuPathDB" id="FungiDB:H310_11391"/>
<dbReference type="EMBL" id="KI913982">
    <property type="protein sequence ID" value="ETV95116.1"/>
    <property type="molecule type" value="Genomic_DNA"/>
</dbReference>
<feature type="compositionally biased region" description="Low complexity" evidence="1">
    <location>
        <begin position="117"/>
        <end position="136"/>
    </location>
</feature>
<dbReference type="InterPro" id="IPR013083">
    <property type="entry name" value="Znf_RING/FYVE/PHD"/>
</dbReference>
<reference evidence="2" key="1">
    <citation type="submission" date="2013-12" db="EMBL/GenBank/DDBJ databases">
        <title>The Genome Sequence of Aphanomyces invadans NJM9701.</title>
        <authorList>
            <consortium name="The Broad Institute Genomics Platform"/>
            <person name="Russ C."/>
            <person name="Tyler B."/>
            <person name="van West P."/>
            <person name="Dieguez-Uribeondo J."/>
            <person name="Young S.K."/>
            <person name="Zeng Q."/>
            <person name="Gargeya S."/>
            <person name="Fitzgerald M."/>
            <person name="Abouelleil A."/>
            <person name="Alvarado L."/>
            <person name="Chapman S.B."/>
            <person name="Gainer-Dewar J."/>
            <person name="Goldberg J."/>
            <person name="Griggs A."/>
            <person name="Gujja S."/>
            <person name="Hansen M."/>
            <person name="Howarth C."/>
            <person name="Imamovic A."/>
            <person name="Ireland A."/>
            <person name="Larimer J."/>
            <person name="McCowan C."/>
            <person name="Murphy C."/>
            <person name="Pearson M."/>
            <person name="Poon T.W."/>
            <person name="Priest M."/>
            <person name="Roberts A."/>
            <person name="Saif S."/>
            <person name="Shea T."/>
            <person name="Sykes S."/>
            <person name="Wortman J."/>
            <person name="Nusbaum C."/>
            <person name="Birren B."/>
        </authorList>
    </citation>
    <scope>NUCLEOTIDE SEQUENCE [LARGE SCALE GENOMIC DNA]</scope>
    <source>
        <strain evidence="2">NJM9701</strain>
    </source>
</reference>
<gene>
    <name evidence="2" type="ORF">H310_11391</name>
</gene>
<dbReference type="AlphaFoldDB" id="A0A024TNA5"/>
<evidence type="ECO:0008006" key="3">
    <source>
        <dbReference type="Google" id="ProtNLM"/>
    </source>
</evidence>
<dbReference type="OrthoDB" id="5975347at2759"/>
<feature type="region of interest" description="Disordered" evidence="1">
    <location>
        <begin position="196"/>
        <end position="219"/>
    </location>
</feature>
<proteinExistence type="predicted"/>
<feature type="region of interest" description="Disordered" evidence="1">
    <location>
        <begin position="115"/>
        <end position="150"/>
    </location>
</feature>
<organism evidence="2">
    <name type="scientific">Aphanomyces invadans</name>
    <dbReference type="NCBI Taxonomy" id="157072"/>
    <lineage>
        <taxon>Eukaryota</taxon>
        <taxon>Sar</taxon>
        <taxon>Stramenopiles</taxon>
        <taxon>Oomycota</taxon>
        <taxon>Saprolegniomycetes</taxon>
        <taxon>Saprolegniales</taxon>
        <taxon>Verrucalvaceae</taxon>
        <taxon>Aphanomyces</taxon>
    </lineage>
</organism>
<evidence type="ECO:0000256" key="1">
    <source>
        <dbReference type="SAM" id="MobiDB-lite"/>
    </source>
</evidence>